<accession>A0A562XCD7</accession>
<reference evidence="1 2" key="1">
    <citation type="submission" date="2019-07" db="EMBL/GenBank/DDBJ databases">
        <title>Rapid identification of Enteric Bacteria from Whole Genome Sequences (WGS) using Average Nucleotide Identity (ANI).</title>
        <authorList>
            <person name="Lane C."/>
        </authorList>
    </citation>
    <scope>NUCLEOTIDE SEQUENCE [LARGE SCALE GENOMIC DNA]</scope>
    <source>
        <strain evidence="1 2">D2411</strain>
    </source>
</reference>
<evidence type="ECO:0000313" key="1">
    <source>
        <dbReference type="EMBL" id="TWO19802.1"/>
    </source>
</evidence>
<proteinExistence type="predicted"/>
<dbReference type="Proteomes" id="UP000321812">
    <property type="component" value="Unassembled WGS sequence"/>
</dbReference>
<dbReference type="EMBL" id="VOAP01000016">
    <property type="protein sequence ID" value="TWO19802.1"/>
    <property type="molecule type" value="Genomic_DNA"/>
</dbReference>
<dbReference type="AlphaFoldDB" id="A0A562XCD7"/>
<dbReference type="RefSeq" id="WP_147497430.1">
    <property type="nucleotide sequence ID" value="NZ_VOAP01000016.1"/>
</dbReference>
<organism evidence="1 2">
    <name type="scientific">Campylobacter hyointestinalis</name>
    <dbReference type="NCBI Taxonomy" id="198"/>
    <lineage>
        <taxon>Bacteria</taxon>
        <taxon>Pseudomonadati</taxon>
        <taxon>Campylobacterota</taxon>
        <taxon>Epsilonproteobacteria</taxon>
        <taxon>Campylobacterales</taxon>
        <taxon>Campylobacteraceae</taxon>
        <taxon>Campylobacter</taxon>
    </lineage>
</organism>
<sequence length="96" mass="10499">MTNPYINNDQNSASQGLDNAINNFAKDTPFIPENFNTAGFLKGVLIGAGLTYILTNENAQQAMFKAIIKATNLFQAGAEELKERFEDAKAEINAKN</sequence>
<gene>
    <name evidence="1" type="ORF">YZ82_06865</name>
</gene>
<name>A0A562XCD7_CAMHY</name>
<comment type="caution">
    <text evidence="1">The sequence shown here is derived from an EMBL/GenBank/DDBJ whole genome shotgun (WGS) entry which is preliminary data.</text>
</comment>
<protein>
    <submittedName>
        <fullName evidence="1">YtxH domain-containing protein</fullName>
    </submittedName>
</protein>
<evidence type="ECO:0000313" key="2">
    <source>
        <dbReference type="Proteomes" id="UP000321812"/>
    </source>
</evidence>